<dbReference type="InterPro" id="IPR036770">
    <property type="entry name" value="Ankyrin_rpt-contain_sf"/>
</dbReference>
<name>A0A183CAE4_GLOPA</name>
<keyword evidence="1" id="KW-0677">Repeat</keyword>
<accession>A0A183CAE4</accession>
<dbReference type="WBParaSite" id="GPLIN_000984400">
    <property type="protein sequence ID" value="GPLIN_000984400"/>
    <property type="gene ID" value="GPLIN_000984400"/>
</dbReference>
<dbReference type="PANTHER" id="PTHR24123">
    <property type="entry name" value="ANKYRIN REPEAT-CONTAINING"/>
    <property type="match status" value="1"/>
</dbReference>
<reference evidence="5" key="3">
    <citation type="submission" date="2016-06" db="UniProtKB">
        <authorList>
            <consortium name="WormBaseParasite"/>
        </authorList>
    </citation>
    <scope>IDENTIFICATION</scope>
</reference>
<organism evidence="4 5">
    <name type="scientific">Globodera pallida</name>
    <name type="common">Potato cyst nematode worm</name>
    <name type="synonym">Heterodera pallida</name>
    <dbReference type="NCBI Taxonomy" id="36090"/>
    <lineage>
        <taxon>Eukaryota</taxon>
        <taxon>Metazoa</taxon>
        <taxon>Ecdysozoa</taxon>
        <taxon>Nematoda</taxon>
        <taxon>Chromadorea</taxon>
        <taxon>Rhabditida</taxon>
        <taxon>Tylenchina</taxon>
        <taxon>Tylenchomorpha</taxon>
        <taxon>Tylenchoidea</taxon>
        <taxon>Heteroderidae</taxon>
        <taxon>Heteroderinae</taxon>
        <taxon>Globodera</taxon>
    </lineage>
</organism>
<keyword evidence="4" id="KW-1185">Reference proteome</keyword>
<dbReference type="Gene3D" id="1.25.40.20">
    <property type="entry name" value="Ankyrin repeat-containing domain"/>
    <property type="match status" value="2"/>
</dbReference>
<dbReference type="InterPro" id="IPR051165">
    <property type="entry name" value="Multifunctional_ANK_Repeat"/>
</dbReference>
<dbReference type="PANTHER" id="PTHR24123:SF33">
    <property type="entry name" value="PROTEIN HOS4"/>
    <property type="match status" value="1"/>
</dbReference>
<protein>
    <submittedName>
        <fullName evidence="5">ANK_REP_REGION domain-containing protein</fullName>
    </submittedName>
</protein>
<evidence type="ECO:0000256" key="1">
    <source>
        <dbReference type="ARBA" id="ARBA00022737"/>
    </source>
</evidence>
<dbReference type="SUPFAM" id="SSF48403">
    <property type="entry name" value="Ankyrin repeat"/>
    <property type="match status" value="1"/>
</dbReference>
<dbReference type="AlphaFoldDB" id="A0A183CAE4"/>
<reference evidence="4" key="2">
    <citation type="submission" date="2014-05" db="EMBL/GenBank/DDBJ databases">
        <title>The genome and life-stage specific transcriptomes of Globodera pallida elucidate key aspects of plant parasitism by a cyst nematode.</title>
        <authorList>
            <person name="Cotton J.A."/>
            <person name="Lilley C.J."/>
            <person name="Jones L.M."/>
            <person name="Kikuchi T."/>
            <person name="Reid A.J."/>
            <person name="Thorpe P."/>
            <person name="Tsai I.J."/>
            <person name="Beasley H."/>
            <person name="Blok V."/>
            <person name="Cock P.J.A."/>
            <person name="Van den Akker S.E."/>
            <person name="Holroyd N."/>
            <person name="Hunt M."/>
            <person name="Mantelin S."/>
            <person name="Naghra H."/>
            <person name="Pain A."/>
            <person name="Palomares-Rius J.E."/>
            <person name="Zarowiecki M."/>
            <person name="Berriman M."/>
            <person name="Jones J.T."/>
            <person name="Urwin P.E."/>
        </authorList>
    </citation>
    <scope>NUCLEOTIDE SEQUENCE [LARGE SCALE GENOMIC DNA]</scope>
    <source>
        <strain evidence="4">Lindley</strain>
    </source>
</reference>
<evidence type="ECO:0000313" key="5">
    <source>
        <dbReference type="WBParaSite" id="GPLIN_000984400"/>
    </source>
</evidence>
<dbReference type="Pfam" id="PF12796">
    <property type="entry name" value="Ank_2"/>
    <property type="match status" value="2"/>
</dbReference>
<dbReference type="Proteomes" id="UP000050741">
    <property type="component" value="Unassembled WGS sequence"/>
</dbReference>
<dbReference type="SMART" id="SM00248">
    <property type="entry name" value="ANK"/>
    <property type="match status" value="6"/>
</dbReference>
<reference evidence="4" key="1">
    <citation type="submission" date="2013-12" db="EMBL/GenBank/DDBJ databases">
        <authorList>
            <person name="Aslett M."/>
        </authorList>
    </citation>
    <scope>NUCLEOTIDE SEQUENCE [LARGE SCALE GENOMIC DNA]</scope>
    <source>
        <strain evidence="4">Lindley</strain>
    </source>
</reference>
<sequence length="346" mass="38019">MLCSDKVASFRIAAFKGHLEMCKLLVAHGTANDIDQDNKWIVCAACYGGHLDIVKHFFDMGIDNCWRLALAAASFHGRDEVLRHLLSEQKAFAERSSDKEEKASGEQSSDKEGKASAEQSSDKGEQQRCAAIFISKLRNTEDGIQNLVSLVAQVRALVITVFEEPQFADEMPQNTKQQVRDEKVFQCSGFVDAQRWRSNINANILNRLLNADAPQFNCANPLIVAALNGHLNACEILLENKVEYLRELFKMTIDEGTTMTSLWIATAAGHLEVVRRLLKVTGTDPNKGATLTIDGKAITGLSPLCIVTSESICELLIENGAQVDQQMGNGQTSLFCACIRGNLEIG</sequence>
<keyword evidence="2" id="KW-0040">ANK repeat</keyword>
<dbReference type="InterPro" id="IPR002110">
    <property type="entry name" value="Ankyrin_rpt"/>
</dbReference>
<feature type="region of interest" description="Disordered" evidence="3">
    <location>
        <begin position="93"/>
        <end position="123"/>
    </location>
</feature>
<evidence type="ECO:0000256" key="2">
    <source>
        <dbReference type="ARBA" id="ARBA00023043"/>
    </source>
</evidence>
<evidence type="ECO:0000313" key="4">
    <source>
        <dbReference type="Proteomes" id="UP000050741"/>
    </source>
</evidence>
<dbReference type="Pfam" id="PF13637">
    <property type="entry name" value="Ank_4"/>
    <property type="match status" value="1"/>
</dbReference>
<evidence type="ECO:0000256" key="3">
    <source>
        <dbReference type="SAM" id="MobiDB-lite"/>
    </source>
</evidence>
<proteinExistence type="predicted"/>